<evidence type="ECO:0008006" key="4">
    <source>
        <dbReference type="Google" id="ProtNLM"/>
    </source>
</evidence>
<dbReference type="AlphaFoldDB" id="A0A290S203"/>
<dbReference type="Proteomes" id="UP000016505">
    <property type="component" value="Chromosome I"/>
</dbReference>
<gene>
    <name evidence="2" type="ORF">PARC_a1551</name>
</gene>
<dbReference type="EMBL" id="CP011025">
    <property type="protein sequence ID" value="ATC86158.1"/>
    <property type="molecule type" value="Genomic_DNA"/>
</dbReference>
<proteinExistence type="predicted"/>
<feature type="compositionally biased region" description="Low complexity" evidence="1">
    <location>
        <begin position="22"/>
        <end position="34"/>
    </location>
</feature>
<dbReference type="GO" id="GO:0003677">
    <property type="term" value="F:DNA binding"/>
    <property type="evidence" value="ECO:0007669"/>
    <property type="project" value="InterPro"/>
</dbReference>
<evidence type="ECO:0000256" key="1">
    <source>
        <dbReference type="SAM" id="MobiDB-lite"/>
    </source>
</evidence>
<name>A0A290S203_9GAMM</name>
<dbReference type="RefSeq" id="WP_010553467.1">
    <property type="nucleotide sequence ID" value="NZ_CP011025.1"/>
</dbReference>
<dbReference type="KEGG" id="part:PARC_a1551"/>
<organism evidence="2 3">
    <name type="scientific">Pseudoalteromonas arctica A 37-1-2</name>
    <dbReference type="NCBI Taxonomy" id="1117313"/>
    <lineage>
        <taxon>Bacteria</taxon>
        <taxon>Pseudomonadati</taxon>
        <taxon>Pseudomonadota</taxon>
        <taxon>Gammaproteobacteria</taxon>
        <taxon>Alteromonadales</taxon>
        <taxon>Pseudoalteromonadaceae</taxon>
        <taxon>Pseudoalteromonas</taxon>
    </lineage>
</organism>
<feature type="region of interest" description="Disordered" evidence="1">
    <location>
        <begin position="15"/>
        <end position="34"/>
    </location>
</feature>
<accession>A0A290S203</accession>
<dbReference type="Pfam" id="PF05944">
    <property type="entry name" value="Phage_term_smal"/>
    <property type="match status" value="1"/>
</dbReference>
<sequence length="246" mass="27643">MSLFKKSLAKAKAVPTSTENKAPTAAANATQANAPATVNTQTEYQLYAAAIESDLAQLKTFADISDKATYKSEALERQDYLGYINQYRLSGQNHHNKVLAWVFIWLVDLKRWDAVMDLLPLMIEQKQPLPTVFNTKHWAAFVIDQLYDDANYYLAESHQQGLYDIGFTLRRLIYVVKNQDWAGLEVVGGKLYAIAAKVNKAQLNLGHALYFAEMAQSINDKAGVKTLLKELQKMIKPAEPEQQTAN</sequence>
<reference evidence="2 3" key="1">
    <citation type="journal article" date="2012" name="J. Bacteriol.">
        <title>Genome sequences of type strains of seven species of the marine bacterium Pseudoalteromonas.</title>
        <authorList>
            <person name="Xie B.B."/>
            <person name="Shu Y.L."/>
            <person name="Qin Q.L."/>
            <person name="Rong J.C."/>
            <person name="Zhang X.Y."/>
            <person name="Chen X.L."/>
            <person name="Shi M."/>
            <person name="He H.L."/>
            <person name="Zhou B.C."/>
            <person name="Zhang Y.Z."/>
        </authorList>
    </citation>
    <scope>NUCLEOTIDE SEQUENCE [LARGE SCALE GENOMIC DNA]</scope>
    <source>
        <strain evidence="2 3">A 37-1-2</strain>
    </source>
</reference>
<dbReference type="InterPro" id="IPR010270">
    <property type="entry name" value="Phage_P2_GpM"/>
</dbReference>
<evidence type="ECO:0000313" key="3">
    <source>
        <dbReference type="Proteomes" id="UP000016505"/>
    </source>
</evidence>
<evidence type="ECO:0000313" key="2">
    <source>
        <dbReference type="EMBL" id="ATC86158.1"/>
    </source>
</evidence>
<protein>
    <recommendedName>
        <fullName evidence="4">Terminase</fullName>
    </recommendedName>
</protein>
<dbReference type="GO" id="GO:0004519">
    <property type="term" value="F:endonuclease activity"/>
    <property type="evidence" value="ECO:0007669"/>
    <property type="project" value="InterPro"/>
</dbReference>
<dbReference type="OrthoDB" id="8562788at2"/>